<reference evidence="4" key="1">
    <citation type="submission" date="2011-07" db="EMBL/GenBank/DDBJ databases">
        <authorList>
            <consortium name="Caenorhabditis brenneri Sequencing and Analysis Consortium"/>
            <person name="Wilson R.K."/>
        </authorList>
    </citation>
    <scope>NUCLEOTIDE SEQUENCE [LARGE SCALE GENOMIC DNA]</scope>
    <source>
        <strain evidence="4">PB2801</strain>
    </source>
</reference>
<gene>
    <name evidence="3" type="ORF">CAEBREN_18547</name>
</gene>
<evidence type="ECO:0000313" key="3">
    <source>
        <dbReference type="EMBL" id="EGT57200.1"/>
    </source>
</evidence>
<proteinExistence type="predicted"/>
<feature type="chain" id="PRO_5003406932" description="Domain of unknown function WSN domain-containing protein" evidence="1">
    <location>
        <begin position="20"/>
        <end position="250"/>
    </location>
</feature>
<protein>
    <recommendedName>
        <fullName evidence="2">Domain of unknown function WSN domain-containing protein</fullName>
    </recommendedName>
</protein>
<dbReference type="STRING" id="135651.G0PI07"/>
<evidence type="ECO:0000313" key="4">
    <source>
        <dbReference type="Proteomes" id="UP000008068"/>
    </source>
</evidence>
<dbReference type="InParanoid" id="G0PI07"/>
<evidence type="ECO:0000256" key="1">
    <source>
        <dbReference type="SAM" id="SignalP"/>
    </source>
</evidence>
<dbReference type="PANTHER" id="PTHR31227">
    <property type="entry name" value="PROTEIN CBG15697"/>
    <property type="match status" value="1"/>
</dbReference>
<feature type="signal peptide" evidence="1">
    <location>
        <begin position="1"/>
        <end position="19"/>
    </location>
</feature>
<dbReference type="eggNOG" id="ENOG502RYAB">
    <property type="taxonomic scope" value="Eukaryota"/>
</dbReference>
<dbReference type="InterPro" id="IPR003125">
    <property type="entry name" value="WSN"/>
</dbReference>
<name>G0PI07_CAEBE</name>
<sequence length="250" mass="28838">MRGILKSRILLIVLVVVISDDAFTTLHSRITTLARVVTGVTLYNGLQDISITHDDAIAELMNVGSINFLSLDYLNRTKVNDFVKKVVEVAEKLKPETEKFEKSLMDISKVKDMWNFGHEMSKIPNATKFAELTVMETIDLRIIEEFDLDDAYRKLSANSAPDIPNIKTMLTNVADASKNARAFMDHKYVLPLLYELEPFHKFVQYQFGKLRVFCTESDIFISVSDDFYRSCVHFWFNQWISRSRTTSKRC</sequence>
<dbReference type="HOGENOM" id="CLU_1112166_0_0_1"/>
<dbReference type="Pfam" id="PF02206">
    <property type="entry name" value="WSN"/>
    <property type="match status" value="1"/>
</dbReference>
<dbReference type="SMART" id="SM00453">
    <property type="entry name" value="WSN"/>
    <property type="match status" value="1"/>
</dbReference>
<dbReference type="EMBL" id="GL380525">
    <property type="protein sequence ID" value="EGT57200.1"/>
    <property type="molecule type" value="Genomic_DNA"/>
</dbReference>
<accession>G0PI07</accession>
<keyword evidence="4" id="KW-1185">Reference proteome</keyword>
<dbReference type="Proteomes" id="UP000008068">
    <property type="component" value="Unassembled WGS sequence"/>
</dbReference>
<dbReference type="AlphaFoldDB" id="G0PI07"/>
<keyword evidence="1" id="KW-0732">Signal</keyword>
<feature type="domain" description="Domain of unknown function WSN" evidence="2">
    <location>
        <begin position="21"/>
        <end position="89"/>
    </location>
</feature>
<evidence type="ECO:0000259" key="2">
    <source>
        <dbReference type="SMART" id="SM00453"/>
    </source>
</evidence>
<dbReference type="PANTHER" id="PTHR31227:SF1">
    <property type="entry name" value="DOMAIN OF UNKNOWN FUNCTION WSN DOMAIN-CONTAINING PROTEIN"/>
    <property type="match status" value="1"/>
</dbReference>
<organism evidence="4">
    <name type="scientific">Caenorhabditis brenneri</name>
    <name type="common">Nematode worm</name>
    <dbReference type="NCBI Taxonomy" id="135651"/>
    <lineage>
        <taxon>Eukaryota</taxon>
        <taxon>Metazoa</taxon>
        <taxon>Ecdysozoa</taxon>
        <taxon>Nematoda</taxon>
        <taxon>Chromadorea</taxon>
        <taxon>Rhabditida</taxon>
        <taxon>Rhabditina</taxon>
        <taxon>Rhabditomorpha</taxon>
        <taxon>Rhabditoidea</taxon>
        <taxon>Rhabditidae</taxon>
        <taxon>Peloderinae</taxon>
        <taxon>Caenorhabditis</taxon>
    </lineage>
</organism>